<organism evidence="5 6">
    <name type="scientific">Blastococcus aurantiacus</name>
    <dbReference type="NCBI Taxonomy" id="1550231"/>
    <lineage>
        <taxon>Bacteria</taxon>
        <taxon>Bacillati</taxon>
        <taxon>Actinomycetota</taxon>
        <taxon>Actinomycetes</taxon>
        <taxon>Geodermatophilales</taxon>
        <taxon>Geodermatophilaceae</taxon>
        <taxon>Blastococcus</taxon>
    </lineage>
</organism>
<protein>
    <submittedName>
        <fullName evidence="5">Putative hydrolase of the HAD superfamily</fullName>
    </submittedName>
</protein>
<dbReference type="SFLD" id="SFLDG01129">
    <property type="entry name" value="C1.5:_HAD__Beta-PGM__Phosphata"/>
    <property type="match status" value="1"/>
</dbReference>
<dbReference type="EMBL" id="FNBT01000001">
    <property type="protein sequence ID" value="SDE99950.1"/>
    <property type="molecule type" value="Genomic_DNA"/>
</dbReference>
<proteinExistence type="predicted"/>
<dbReference type="STRING" id="1550231.SAMN05660662_0622"/>
<sequence length="223" mass="24038">MAIVGSRLAGVIMLVDLDNTLVDRDLAFRTWAQHFIQDIGADPDDLPWLLAVDGDGYTPRADVAVALRERWGLDVSVRYLVHRLLFDHLPFVQPYPGVPAALDALTTAGVTLVVVTNGTVAQQDEKLRRTGLGSLVTDAVISEAVGSRKPDPLIFRAALEAARRHGGRGPAWMVGDHPVADIAGARDCGLLTGWVSHHRGWTGGTPADVESPRTVDLLSQMMP</sequence>
<evidence type="ECO:0000256" key="3">
    <source>
        <dbReference type="ARBA" id="ARBA00022801"/>
    </source>
</evidence>
<dbReference type="InterPro" id="IPR051400">
    <property type="entry name" value="HAD-like_hydrolase"/>
</dbReference>
<dbReference type="InterPro" id="IPR023214">
    <property type="entry name" value="HAD_sf"/>
</dbReference>
<keyword evidence="2" id="KW-0479">Metal-binding</keyword>
<evidence type="ECO:0000256" key="1">
    <source>
        <dbReference type="ARBA" id="ARBA00001946"/>
    </source>
</evidence>
<dbReference type="AlphaFoldDB" id="A0A1G7HHI5"/>
<gene>
    <name evidence="5" type="ORF">SAMN05660662_0622</name>
</gene>
<keyword evidence="4" id="KW-0460">Magnesium</keyword>
<evidence type="ECO:0000256" key="4">
    <source>
        <dbReference type="ARBA" id="ARBA00022842"/>
    </source>
</evidence>
<dbReference type="GO" id="GO:0046872">
    <property type="term" value="F:metal ion binding"/>
    <property type="evidence" value="ECO:0007669"/>
    <property type="project" value="UniProtKB-KW"/>
</dbReference>
<dbReference type="Proteomes" id="UP000199406">
    <property type="component" value="Unassembled WGS sequence"/>
</dbReference>
<dbReference type="GO" id="GO:0016791">
    <property type="term" value="F:phosphatase activity"/>
    <property type="evidence" value="ECO:0007669"/>
    <property type="project" value="TreeGrafter"/>
</dbReference>
<dbReference type="NCBIfam" id="TIGR01549">
    <property type="entry name" value="HAD-SF-IA-v1"/>
    <property type="match status" value="1"/>
</dbReference>
<evidence type="ECO:0000313" key="6">
    <source>
        <dbReference type="Proteomes" id="UP000199406"/>
    </source>
</evidence>
<comment type="cofactor">
    <cofactor evidence="1">
        <name>Mg(2+)</name>
        <dbReference type="ChEBI" id="CHEBI:18420"/>
    </cofactor>
</comment>
<dbReference type="PANTHER" id="PTHR46470">
    <property type="entry name" value="N-ACYLNEURAMINATE-9-PHOSPHATASE"/>
    <property type="match status" value="1"/>
</dbReference>
<keyword evidence="6" id="KW-1185">Reference proteome</keyword>
<keyword evidence="3 5" id="KW-0378">Hydrolase</keyword>
<evidence type="ECO:0000256" key="2">
    <source>
        <dbReference type="ARBA" id="ARBA00022723"/>
    </source>
</evidence>
<dbReference type="Gene3D" id="1.10.150.520">
    <property type="match status" value="1"/>
</dbReference>
<dbReference type="PANTHER" id="PTHR46470:SF2">
    <property type="entry name" value="GLYCERALDEHYDE 3-PHOSPHATE PHOSPHATASE"/>
    <property type="match status" value="1"/>
</dbReference>
<dbReference type="InterPro" id="IPR036412">
    <property type="entry name" value="HAD-like_sf"/>
</dbReference>
<dbReference type="SUPFAM" id="SSF56784">
    <property type="entry name" value="HAD-like"/>
    <property type="match status" value="1"/>
</dbReference>
<accession>A0A1G7HHI5</accession>
<dbReference type="Gene3D" id="3.40.50.1000">
    <property type="entry name" value="HAD superfamily/HAD-like"/>
    <property type="match status" value="1"/>
</dbReference>
<dbReference type="InterPro" id="IPR006439">
    <property type="entry name" value="HAD-SF_hydro_IA"/>
</dbReference>
<reference evidence="6" key="1">
    <citation type="submission" date="2016-10" db="EMBL/GenBank/DDBJ databases">
        <authorList>
            <person name="Varghese N."/>
            <person name="Submissions S."/>
        </authorList>
    </citation>
    <scope>NUCLEOTIDE SEQUENCE [LARGE SCALE GENOMIC DNA]</scope>
    <source>
        <strain evidence="6">DSM 44268</strain>
    </source>
</reference>
<dbReference type="SFLD" id="SFLDS00003">
    <property type="entry name" value="Haloacid_Dehalogenase"/>
    <property type="match status" value="1"/>
</dbReference>
<dbReference type="Pfam" id="PF00702">
    <property type="entry name" value="Hydrolase"/>
    <property type="match status" value="1"/>
</dbReference>
<dbReference type="GO" id="GO:0044281">
    <property type="term" value="P:small molecule metabolic process"/>
    <property type="evidence" value="ECO:0007669"/>
    <property type="project" value="UniProtKB-ARBA"/>
</dbReference>
<name>A0A1G7HHI5_9ACTN</name>
<evidence type="ECO:0000313" key="5">
    <source>
        <dbReference type="EMBL" id="SDE99950.1"/>
    </source>
</evidence>